<dbReference type="STRING" id="1121345.SAMN02745217_01020"/>
<gene>
    <name evidence="3" type="ORF">SAMN02745217_01020</name>
</gene>
<sequence>MNDCREYGSLPFRAIIVHGGPGAPGCCAGICRGLADDFGVLEHLQTRNSTDELLEELRGIILRYQLDKVILIGHSWGAWLSFIFAAKYPQYVSKLILVGCGPFELSYYPQLVEARSVKIMPKEQKEDMRAANLYTQDKEYDPDHYCLLPNIKGDMIAFNEGQFKSLMDEALSMRASGELLDFSKDIKCPVAAIHGKNDPHPWNGVKAPLENRLNEFKMFVIDKCGHDPWKEYYAKDEFFTILKSEIRL</sequence>
<dbReference type="EMBL" id="FRFD01000003">
    <property type="protein sequence ID" value="SHO45630.1"/>
    <property type="molecule type" value="Genomic_DNA"/>
</dbReference>
<dbReference type="Pfam" id="PF00561">
    <property type="entry name" value="Abhydrolase_1"/>
    <property type="match status" value="1"/>
</dbReference>
<accession>A0A1M7Y1K3</accession>
<dbReference type="PANTHER" id="PTHR43798">
    <property type="entry name" value="MONOACYLGLYCEROL LIPASE"/>
    <property type="match status" value="1"/>
</dbReference>
<dbReference type="GO" id="GO:0016020">
    <property type="term" value="C:membrane"/>
    <property type="evidence" value="ECO:0007669"/>
    <property type="project" value="TreeGrafter"/>
</dbReference>
<dbReference type="SUPFAM" id="SSF53474">
    <property type="entry name" value="alpha/beta-Hydrolases"/>
    <property type="match status" value="1"/>
</dbReference>
<dbReference type="InterPro" id="IPR000073">
    <property type="entry name" value="AB_hydrolase_1"/>
</dbReference>
<dbReference type="AlphaFoldDB" id="A0A1M7Y1K3"/>
<evidence type="ECO:0000313" key="4">
    <source>
        <dbReference type="Proteomes" id="UP000184612"/>
    </source>
</evidence>
<evidence type="ECO:0000256" key="1">
    <source>
        <dbReference type="ARBA" id="ARBA00022801"/>
    </source>
</evidence>
<keyword evidence="4" id="KW-1185">Reference proteome</keyword>
<evidence type="ECO:0000259" key="2">
    <source>
        <dbReference type="Pfam" id="PF00561"/>
    </source>
</evidence>
<evidence type="ECO:0000313" key="3">
    <source>
        <dbReference type="EMBL" id="SHO45630.1"/>
    </source>
</evidence>
<keyword evidence="1" id="KW-0378">Hydrolase</keyword>
<dbReference type="Gene3D" id="3.40.50.1820">
    <property type="entry name" value="alpha/beta hydrolase"/>
    <property type="match status" value="1"/>
</dbReference>
<organism evidence="3 4">
    <name type="scientific">Anaerocolumna xylanovorans DSM 12503</name>
    <dbReference type="NCBI Taxonomy" id="1121345"/>
    <lineage>
        <taxon>Bacteria</taxon>
        <taxon>Bacillati</taxon>
        <taxon>Bacillota</taxon>
        <taxon>Clostridia</taxon>
        <taxon>Lachnospirales</taxon>
        <taxon>Lachnospiraceae</taxon>
        <taxon>Anaerocolumna</taxon>
    </lineage>
</organism>
<reference evidence="3 4" key="1">
    <citation type="submission" date="2016-12" db="EMBL/GenBank/DDBJ databases">
        <authorList>
            <person name="Song W.-J."/>
            <person name="Kurnit D.M."/>
        </authorList>
    </citation>
    <scope>NUCLEOTIDE SEQUENCE [LARGE SCALE GENOMIC DNA]</scope>
    <source>
        <strain evidence="3 4">DSM 12503</strain>
    </source>
</reference>
<name>A0A1M7Y1K3_9FIRM</name>
<dbReference type="GO" id="GO:0016787">
    <property type="term" value="F:hydrolase activity"/>
    <property type="evidence" value="ECO:0007669"/>
    <property type="project" value="UniProtKB-KW"/>
</dbReference>
<dbReference type="Proteomes" id="UP000184612">
    <property type="component" value="Unassembled WGS sequence"/>
</dbReference>
<dbReference type="RefSeq" id="WP_073587655.1">
    <property type="nucleotide sequence ID" value="NZ_FRFD01000003.1"/>
</dbReference>
<dbReference type="PANTHER" id="PTHR43798:SF31">
    <property type="entry name" value="AB HYDROLASE SUPERFAMILY PROTEIN YCLE"/>
    <property type="match status" value="1"/>
</dbReference>
<protein>
    <submittedName>
        <fullName evidence="3">Pimeloyl-ACP methyl ester carboxylesterase</fullName>
    </submittedName>
</protein>
<dbReference type="InterPro" id="IPR050266">
    <property type="entry name" value="AB_hydrolase_sf"/>
</dbReference>
<feature type="domain" description="AB hydrolase-1" evidence="2">
    <location>
        <begin position="46"/>
        <end position="100"/>
    </location>
</feature>
<proteinExistence type="predicted"/>
<dbReference type="InterPro" id="IPR029058">
    <property type="entry name" value="AB_hydrolase_fold"/>
</dbReference>